<organism evidence="1 2">
    <name type="scientific">Bibersteinia trehalosi USDA-ARS-USMARC-188</name>
    <dbReference type="NCBI Taxonomy" id="1263829"/>
    <lineage>
        <taxon>Bacteria</taxon>
        <taxon>Pseudomonadati</taxon>
        <taxon>Pseudomonadota</taxon>
        <taxon>Gammaproteobacteria</taxon>
        <taxon>Pasteurellales</taxon>
        <taxon>Pasteurellaceae</taxon>
        <taxon>Bibersteinia</taxon>
    </lineage>
</organism>
<dbReference type="Proteomes" id="UP000019091">
    <property type="component" value="Chromosome"/>
</dbReference>
<evidence type="ECO:0000313" key="1">
    <source>
        <dbReference type="EMBL" id="AHG80974.1"/>
    </source>
</evidence>
<dbReference type="AlphaFoldDB" id="A0A4V7I7J8"/>
<accession>A0A4V7I7J8</accession>
<protein>
    <submittedName>
        <fullName evidence="1">Uncharacterized protein</fullName>
    </submittedName>
</protein>
<name>A0A4V7I7J8_BIBTR</name>
<gene>
    <name evidence="1" type="ORF">F542_2560</name>
</gene>
<dbReference type="KEGG" id="btre:F542_2560"/>
<dbReference type="EMBL" id="CP006954">
    <property type="protein sequence ID" value="AHG80974.1"/>
    <property type="molecule type" value="Genomic_DNA"/>
</dbReference>
<evidence type="ECO:0000313" key="2">
    <source>
        <dbReference type="Proteomes" id="UP000019091"/>
    </source>
</evidence>
<proteinExistence type="predicted"/>
<sequence>MNFSNNFKLKNGSGDQAQKKPLNWLFRLIASSGINPTTDI</sequence>
<reference evidence="1 2" key="1">
    <citation type="journal article" date="2014" name="Genome Announc.">
        <title>Complete Closed Genome Sequences of Three Bibersteinia trehalosi Nasopharyngeal Isolates from Cattle with Shipping Fever.</title>
        <authorList>
            <person name="Harhay G.P."/>
            <person name="McVey D.S."/>
            <person name="Koren S."/>
            <person name="Phillippy A.M."/>
            <person name="Bono J."/>
            <person name="Harhay D.M."/>
            <person name="Clawson M.L."/>
            <person name="Heaton M.P."/>
            <person name="Chitko-McKown C.G."/>
            <person name="Korlach J."/>
            <person name="Smith T.P."/>
        </authorList>
    </citation>
    <scope>NUCLEOTIDE SEQUENCE [LARGE SCALE GENOMIC DNA]</scope>
    <source>
        <strain evidence="1 2">USDA-ARS-USMARC-188</strain>
    </source>
</reference>